<accession>A0A2G8SB47</accession>
<evidence type="ECO:0000313" key="2">
    <source>
        <dbReference type="Proteomes" id="UP000230002"/>
    </source>
</evidence>
<gene>
    <name evidence="1" type="ORF">GSI_05680</name>
</gene>
<dbReference type="EMBL" id="AYKW01000012">
    <property type="protein sequence ID" value="PIL30987.1"/>
    <property type="molecule type" value="Genomic_DNA"/>
</dbReference>
<dbReference type="STRING" id="1077348.A0A2G8SB47"/>
<organism evidence="1 2">
    <name type="scientific">Ganoderma sinense ZZ0214-1</name>
    <dbReference type="NCBI Taxonomy" id="1077348"/>
    <lineage>
        <taxon>Eukaryota</taxon>
        <taxon>Fungi</taxon>
        <taxon>Dikarya</taxon>
        <taxon>Basidiomycota</taxon>
        <taxon>Agaricomycotina</taxon>
        <taxon>Agaricomycetes</taxon>
        <taxon>Polyporales</taxon>
        <taxon>Polyporaceae</taxon>
        <taxon>Ganoderma</taxon>
    </lineage>
</organism>
<keyword evidence="2" id="KW-1185">Reference proteome</keyword>
<evidence type="ECO:0000313" key="1">
    <source>
        <dbReference type="EMBL" id="PIL30987.1"/>
    </source>
</evidence>
<comment type="caution">
    <text evidence="1">The sequence shown here is derived from an EMBL/GenBank/DDBJ whole genome shotgun (WGS) entry which is preliminary data.</text>
</comment>
<dbReference type="OrthoDB" id="3244206at2759"/>
<protein>
    <submittedName>
        <fullName evidence="1">Uncharacterized protein</fullName>
    </submittedName>
</protein>
<proteinExistence type="predicted"/>
<dbReference type="AlphaFoldDB" id="A0A2G8SB47"/>
<sequence length="289" mass="32664">MAALTASDNNADLLALSRRLSRPDLNMSDRASHLDIYNTAVRVAQRRPNPSTAPPLPLLLYAIRNILEPSFLLLQTPELLDLIVHLEIFRLNAADKVQHILRRDQSFRRNNSPPVRLLSDQDRSILRSFISTSQLTATRIIYRKIIHGCCLLHIHHLWANYDPRHPDAPSPLNYLVDYFPAFAQHDPAARNSCQTAFATCSWHYNLSQDELHDNDKVGQEAAQFLVAASQYLDDPDDYCLQKGFQIGESFDTIFPPPSQEETVAAIAKYMRAVTQVAGAIEAIFDDFEG</sequence>
<name>A0A2G8SB47_9APHY</name>
<dbReference type="Proteomes" id="UP000230002">
    <property type="component" value="Unassembled WGS sequence"/>
</dbReference>
<reference evidence="1 2" key="1">
    <citation type="journal article" date="2015" name="Sci. Rep.">
        <title>Chromosome-level genome map provides insights into diverse defense mechanisms in the medicinal fungus Ganoderma sinense.</title>
        <authorList>
            <person name="Zhu Y."/>
            <person name="Xu J."/>
            <person name="Sun C."/>
            <person name="Zhou S."/>
            <person name="Xu H."/>
            <person name="Nelson D.R."/>
            <person name="Qian J."/>
            <person name="Song J."/>
            <person name="Luo H."/>
            <person name="Xiang L."/>
            <person name="Li Y."/>
            <person name="Xu Z."/>
            <person name="Ji A."/>
            <person name="Wang L."/>
            <person name="Lu S."/>
            <person name="Hayward A."/>
            <person name="Sun W."/>
            <person name="Li X."/>
            <person name="Schwartz D.C."/>
            <person name="Wang Y."/>
            <person name="Chen S."/>
        </authorList>
    </citation>
    <scope>NUCLEOTIDE SEQUENCE [LARGE SCALE GENOMIC DNA]</scope>
    <source>
        <strain evidence="1 2">ZZ0214-1</strain>
    </source>
</reference>